<keyword evidence="2" id="KW-0472">Membrane</keyword>
<feature type="transmembrane region" description="Helical" evidence="2">
    <location>
        <begin position="33"/>
        <end position="54"/>
    </location>
</feature>
<dbReference type="AlphaFoldDB" id="A0AAN6ZE22"/>
<name>A0AAN6ZE22_9PEZI</name>
<evidence type="ECO:0000313" key="3">
    <source>
        <dbReference type="EMBL" id="KAK4134438.1"/>
    </source>
</evidence>
<sequence length="323" mass="34793">MAQPLPPTFAPLPSHEGPGFDAPDSPRWHVLKIIFGLLSLVVSAVIFGIGITIGVHNAPYYDMDEYWVPADIEFGTSGAAAGLAILLTTVEFLTIALSSTRRGMHPGVLVTFHLLVWLIALAAVVLTALFSSDYSYYYYSYPRSEETELGMQNTIYEQVLLGFDCTLLFIHFILFVRACVETNRLALARKKPLVIRVPVYGGPEPGAQGVYYPPQSMGRAPPQFLQSNGPMSPQTAHLYGGYYAPAPQPMAWTGPQQQGQHAMLQGYHAPSSSPAIAVSAPAQSSRREPSAPAAVSGSGPRPPQGQTQPQPPSQSLPHPPGSQ</sequence>
<protein>
    <submittedName>
        <fullName evidence="3">Uncharacterized protein</fullName>
    </submittedName>
</protein>
<evidence type="ECO:0000313" key="4">
    <source>
        <dbReference type="Proteomes" id="UP001304895"/>
    </source>
</evidence>
<gene>
    <name evidence="3" type="ORF">BT67DRAFT_380173</name>
</gene>
<feature type="region of interest" description="Disordered" evidence="1">
    <location>
        <begin position="250"/>
        <end position="323"/>
    </location>
</feature>
<reference evidence="3" key="1">
    <citation type="journal article" date="2023" name="Mol. Phylogenet. Evol.">
        <title>Genome-scale phylogeny and comparative genomics of the fungal order Sordariales.</title>
        <authorList>
            <person name="Hensen N."/>
            <person name="Bonometti L."/>
            <person name="Westerberg I."/>
            <person name="Brannstrom I.O."/>
            <person name="Guillou S."/>
            <person name="Cros-Aarteil S."/>
            <person name="Calhoun S."/>
            <person name="Haridas S."/>
            <person name="Kuo A."/>
            <person name="Mondo S."/>
            <person name="Pangilinan J."/>
            <person name="Riley R."/>
            <person name="LaButti K."/>
            <person name="Andreopoulos B."/>
            <person name="Lipzen A."/>
            <person name="Chen C."/>
            <person name="Yan M."/>
            <person name="Daum C."/>
            <person name="Ng V."/>
            <person name="Clum A."/>
            <person name="Steindorff A."/>
            <person name="Ohm R.A."/>
            <person name="Martin F."/>
            <person name="Silar P."/>
            <person name="Natvig D.O."/>
            <person name="Lalanne C."/>
            <person name="Gautier V."/>
            <person name="Ament-Velasquez S.L."/>
            <person name="Kruys A."/>
            <person name="Hutchinson M.I."/>
            <person name="Powell A.J."/>
            <person name="Barry K."/>
            <person name="Miller A.N."/>
            <person name="Grigoriev I.V."/>
            <person name="Debuchy R."/>
            <person name="Gladieux P."/>
            <person name="Hiltunen Thoren M."/>
            <person name="Johannesson H."/>
        </authorList>
    </citation>
    <scope>NUCLEOTIDE SEQUENCE</scope>
    <source>
        <strain evidence="3">CBS 123565</strain>
    </source>
</reference>
<comment type="caution">
    <text evidence="3">The sequence shown here is derived from an EMBL/GenBank/DDBJ whole genome shotgun (WGS) entry which is preliminary data.</text>
</comment>
<accession>A0AAN6ZE22</accession>
<feature type="compositionally biased region" description="Pro residues" evidence="1">
    <location>
        <begin position="309"/>
        <end position="323"/>
    </location>
</feature>
<organism evidence="3 4">
    <name type="scientific">Trichocladium antarcticum</name>
    <dbReference type="NCBI Taxonomy" id="1450529"/>
    <lineage>
        <taxon>Eukaryota</taxon>
        <taxon>Fungi</taxon>
        <taxon>Dikarya</taxon>
        <taxon>Ascomycota</taxon>
        <taxon>Pezizomycotina</taxon>
        <taxon>Sordariomycetes</taxon>
        <taxon>Sordariomycetidae</taxon>
        <taxon>Sordariales</taxon>
        <taxon>Chaetomiaceae</taxon>
        <taxon>Trichocladium</taxon>
    </lineage>
</organism>
<feature type="transmembrane region" description="Helical" evidence="2">
    <location>
        <begin position="109"/>
        <end position="130"/>
    </location>
</feature>
<evidence type="ECO:0000256" key="1">
    <source>
        <dbReference type="SAM" id="MobiDB-lite"/>
    </source>
</evidence>
<feature type="transmembrane region" description="Helical" evidence="2">
    <location>
        <begin position="159"/>
        <end position="180"/>
    </location>
</feature>
<evidence type="ECO:0000256" key="2">
    <source>
        <dbReference type="SAM" id="Phobius"/>
    </source>
</evidence>
<feature type="compositionally biased region" description="Low complexity" evidence="1">
    <location>
        <begin position="296"/>
        <end position="308"/>
    </location>
</feature>
<keyword evidence="2" id="KW-0812">Transmembrane</keyword>
<feature type="transmembrane region" description="Helical" evidence="2">
    <location>
        <begin position="74"/>
        <end position="97"/>
    </location>
</feature>
<feature type="compositionally biased region" description="Low complexity" evidence="1">
    <location>
        <begin position="269"/>
        <end position="284"/>
    </location>
</feature>
<dbReference type="Proteomes" id="UP001304895">
    <property type="component" value="Unassembled WGS sequence"/>
</dbReference>
<keyword evidence="4" id="KW-1185">Reference proteome</keyword>
<reference evidence="3" key="2">
    <citation type="submission" date="2023-05" db="EMBL/GenBank/DDBJ databases">
        <authorList>
            <consortium name="Lawrence Berkeley National Laboratory"/>
            <person name="Steindorff A."/>
            <person name="Hensen N."/>
            <person name="Bonometti L."/>
            <person name="Westerberg I."/>
            <person name="Brannstrom I.O."/>
            <person name="Guillou S."/>
            <person name="Cros-Aarteil S."/>
            <person name="Calhoun S."/>
            <person name="Haridas S."/>
            <person name="Kuo A."/>
            <person name="Mondo S."/>
            <person name="Pangilinan J."/>
            <person name="Riley R."/>
            <person name="Labutti K."/>
            <person name="Andreopoulos B."/>
            <person name="Lipzen A."/>
            <person name="Chen C."/>
            <person name="Yanf M."/>
            <person name="Daum C."/>
            <person name="Ng V."/>
            <person name="Clum A."/>
            <person name="Ohm R."/>
            <person name="Martin F."/>
            <person name="Silar P."/>
            <person name="Natvig D."/>
            <person name="Lalanne C."/>
            <person name="Gautier V."/>
            <person name="Ament-Velasquez S.L."/>
            <person name="Kruys A."/>
            <person name="Hutchinson M.I."/>
            <person name="Powell A.J."/>
            <person name="Barry K."/>
            <person name="Miller A.N."/>
            <person name="Grigoriev I.V."/>
            <person name="Debuchy R."/>
            <person name="Gladieux P."/>
            <person name="Thoren M.H."/>
            <person name="Johannesson H."/>
        </authorList>
    </citation>
    <scope>NUCLEOTIDE SEQUENCE</scope>
    <source>
        <strain evidence="3">CBS 123565</strain>
    </source>
</reference>
<proteinExistence type="predicted"/>
<keyword evidence="2" id="KW-1133">Transmembrane helix</keyword>
<dbReference type="EMBL" id="MU853408">
    <property type="protein sequence ID" value="KAK4134438.1"/>
    <property type="molecule type" value="Genomic_DNA"/>
</dbReference>